<dbReference type="CDD" id="cd05269">
    <property type="entry name" value="TMR_SDR_a"/>
    <property type="match status" value="1"/>
</dbReference>
<evidence type="ECO:0000313" key="2">
    <source>
        <dbReference type="EMBL" id="MBO2463248.1"/>
    </source>
</evidence>
<dbReference type="Gene3D" id="3.40.50.720">
    <property type="entry name" value="NAD(P)-binding Rossmann-like Domain"/>
    <property type="match status" value="1"/>
</dbReference>
<dbReference type="InterPro" id="IPR036291">
    <property type="entry name" value="NAD(P)-bd_dom_sf"/>
</dbReference>
<dbReference type="Gene3D" id="3.90.25.10">
    <property type="entry name" value="UDP-galactose 4-epimerase, domain 1"/>
    <property type="match status" value="1"/>
</dbReference>
<keyword evidence="3" id="KW-1185">Reference proteome</keyword>
<name>A0ABS3S3D7_9ACTN</name>
<dbReference type="EMBL" id="JAGEPF010000026">
    <property type="protein sequence ID" value="MBO2463248.1"/>
    <property type="molecule type" value="Genomic_DNA"/>
</dbReference>
<accession>A0ABS3S3D7</accession>
<dbReference type="Pfam" id="PF05368">
    <property type="entry name" value="NmrA"/>
    <property type="match status" value="1"/>
</dbReference>
<dbReference type="PANTHER" id="PTHR43162">
    <property type="match status" value="1"/>
</dbReference>
<dbReference type="RefSeq" id="WP_208248224.1">
    <property type="nucleotide sequence ID" value="NZ_JAGEPF010000026.1"/>
</dbReference>
<sequence length="289" mass="30904">MILITGAGGAVGSALLDELRAAGRPARAGYHTASKAERARAAGQEAVALDLGDPASLPPALRGVDEVFLLGAMSPHQTRHELTMVEAAAAAGVRRVVKLSVWRADEELTPIARLHRPVERALESSGLAYTFLRPNFYMQNFTRQMAASIRADGEFAQLAAKAPISFVDVRDVARCAAGMFAGDSSESGVHDGRTYALTGPAALTYDQAAAVLSDELGRTIRYIGMSDDEARRMLLDRGLPEFHADSLVEVGRAYRDGGADTVLPTVRDLTGRHPTGFGEFVRDHKDAFG</sequence>
<dbReference type="Proteomes" id="UP000680206">
    <property type="component" value="Unassembled WGS sequence"/>
</dbReference>
<protein>
    <submittedName>
        <fullName evidence="2">SDR family oxidoreductase</fullName>
    </submittedName>
</protein>
<dbReference type="PANTHER" id="PTHR43162:SF1">
    <property type="entry name" value="PRESTALK A DIFFERENTIATION PROTEIN A"/>
    <property type="match status" value="1"/>
</dbReference>
<evidence type="ECO:0000313" key="3">
    <source>
        <dbReference type="Proteomes" id="UP000680206"/>
    </source>
</evidence>
<dbReference type="SUPFAM" id="SSF51735">
    <property type="entry name" value="NAD(P)-binding Rossmann-fold domains"/>
    <property type="match status" value="1"/>
</dbReference>
<dbReference type="InterPro" id="IPR051604">
    <property type="entry name" value="Ergot_Alk_Oxidoreductase"/>
</dbReference>
<gene>
    <name evidence="2" type="ORF">J4709_37350</name>
</gene>
<evidence type="ECO:0000259" key="1">
    <source>
        <dbReference type="Pfam" id="PF05368"/>
    </source>
</evidence>
<proteinExistence type="predicted"/>
<feature type="domain" description="NmrA-like" evidence="1">
    <location>
        <begin position="2"/>
        <end position="258"/>
    </location>
</feature>
<organism evidence="2 3">
    <name type="scientific">Actinomadura violacea</name>
    <dbReference type="NCBI Taxonomy" id="2819934"/>
    <lineage>
        <taxon>Bacteria</taxon>
        <taxon>Bacillati</taxon>
        <taxon>Actinomycetota</taxon>
        <taxon>Actinomycetes</taxon>
        <taxon>Streptosporangiales</taxon>
        <taxon>Thermomonosporaceae</taxon>
        <taxon>Actinomadura</taxon>
    </lineage>
</organism>
<reference evidence="2 3" key="1">
    <citation type="submission" date="2021-03" db="EMBL/GenBank/DDBJ databases">
        <title>Actinomadura violae sp. nov., isolated from lichen in Thailand.</title>
        <authorList>
            <person name="Kanchanasin P."/>
            <person name="Saeng-In P."/>
            <person name="Phongsopitanun W."/>
            <person name="Yuki M."/>
            <person name="Kudo T."/>
            <person name="Ohkuma M."/>
            <person name="Tanasupawat S."/>
        </authorList>
    </citation>
    <scope>NUCLEOTIDE SEQUENCE [LARGE SCALE GENOMIC DNA]</scope>
    <source>
        <strain evidence="2 3">LCR2-06</strain>
    </source>
</reference>
<dbReference type="InterPro" id="IPR008030">
    <property type="entry name" value="NmrA-like"/>
</dbReference>
<comment type="caution">
    <text evidence="2">The sequence shown here is derived from an EMBL/GenBank/DDBJ whole genome shotgun (WGS) entry which is preliminary data.</text>
</comment>